<name>A0A0E4GDD1_9FIRM</name>
<organism evidence="2 3">
    <name type="scientific">Syntrophomonas zehnderi OL-4</name>
    <dbReference type="NCBI Taxonomy" id="690567"/>
    <lineage>
        <taxon>Bacteria</taxon>
        <taxon>Bacillati</taxon>
        <taxon>Bacillota</taxon>
        <taxon>Clostridia</taxon>
        <taxon>Eubacteriales</taxon>
        <taxon>Syntrophomonadaceae</taxon>
        <taxon>Syntrophomonas</taxon>
    </lineage>
</organism>
<keyword evidence="1" id="KW-1133">Transmembrane helix</keyword>
<reference evidence="2 3" key="1">
    <citation type="submission" date="2015-03" db="EMBL/GenBank/DDBJ databases">
        <authorList>
            <person name="Murphy D."/>
        </authorList>
    </citation>
    <scope>NUCLEOTIDE SEQUENCE [LARGE SCALE GENOMIC DNA]</scope>
    <source>
        <strain evidence="2 3">OL-4</strain>
    </source>
</reference>
<feature type="transmembrane region" description="Helical" evidence="1">
    <location>
        <begin position="118"/>
        <end position="138"/>
    </location>
</feature>
<protein>
    <submittedName>
        <fullName evidence="2">Uncharacterized</fullName>
    </submittedName>
</protein>
<feature type="transmembrane region" description="Helical" evidence="1">
    <location>
        <begin position="62"/>
        <end position="79"/>
    </location>
</feature>
<accession>A0A0E4GDD1</accession>
<keyword evidence="1" id="KW-0812">Transmembrane</keyword>
<evidence type="ECO:0000256" key="1">
    <source>
        <dbReference type="SAM" id="Phobius"/>
    </source>
</evidence>
<evidence type="ECO:0000313" key="3">
    <source>
        <dbReference type="Proteomes" id="UP000045545"/>
    </source>
</evidence>
<dbReference type="EMBL" id="CGIH01000021">
    <property type="protein sequence ID" value="CFX43836.1"/>
    <property type="molecule type" value="Genomic_DNA"/>
</dbReference>
<sequence>MTNTGLGAAPQPDPQAMEALMAKVARIQKILGFLSQSQGLVGLILLFSPFWLSSLTGMQEPFAFLALAPFFLGLAYAANFAKKDLTFAKVVFRNTAIAQTGLFIIALIGIFFLKLPVVFWVLAAITFILGGLPGMVIYQAQKEQK</sequence>
<proteinExistence type="predicted"/>
<dbReference type="RefSeq" id="WP_046496606.1">
    <property type="nucleotide sequence ID" value="NZ_CGIH01000021.1"/>
</dbReference>
<feature type="transmembrane region" description="Helical" evidence="1">
    <location>
        <begin position="91"/>
        <end position="112"/>
    </location>
</feature>
<evidence type="ECO:0000313" key="2">
    <source>
        <dbReference type="EMBL" id="CFX43836.1"/>
    </source>
</evidence>
<gene>
    <name evidence="2" type="ORF">1205</name>
</gene>
<dbReference type="AlphaFoldDB" id="A0A0E4GDD1"/>
<dbReference type="STRING" id="690567.1205"/>
<keyword evidence="3" id="KW-1185">Reference proteome</keyword>
<feature type="transmembrane region" description="Helical" evidence="1">
    <location>
        <begin position="30"/>
        <end position="50"/>
    </location>
</feature>
<keyword evidence="1" id="KW-0472">Membrane</keyword>
<dbReference type="Proteomes" id="UP000045545">
    <property type="component" value="Unassembled WGS sequence"/>
</dbReference>